<dbReference type="Proteomes" id="UP001634394">
    <property type="component" value="Unassembled WGS sequence"/>
</dbReference>
<feature type="compositionally biased region" description="Basic residues" evidence="1">
    <location>
        <begin position="1"/>
        <end position="20"/>
    </location>
</feature>
<feature type="non-terminal residue" evidence="2">
    <location>
        <position position="1"/>
    </location>
</feature>
<dbReference type="EMBL" id="JBJQND010000010">
    <property type="protein sequence ID" value="KAL3864869.1"/>
    <property type="molecule type" value="Genomic_DNA"/>
</dbReference>
<feature type="region of interest" description="Disordered" evidence="1">
    <location>
        <begin position="46"/>
        <end position="70"/>
    </location>
</feature>
<protein>
    <submittedName>
        <fullName evidence="2">Uncharacterized protein</fullName>
    </submittedName>
</protein>
<evidence type="ECO:0000313" key="3">
    <source>
        <dbReference type="Proteomes" id="UP001634394"/>
    </source>
</evidence>
<accession>A0ABD3VTD3</accession>
<proteinExistence type="predicted"/>
<feature type="region of interest" description="Disordered" evidence="1">
    <location>
        <begin position="1"/>
        <end position="26"/>
    </location>
</feature>
<name>A0ABD3VTD3_SINWO</name>
<sequence length="70" mass="7988">PNKMSGRKKLSGAQQRKRNIKATEQARNSSKLLAAYWKVDDFKQEDYKPSASEPSTTIVNEENDKMELSN</sequence>
<comment type="caution">
    <text evidence="2">The sequence shown here is derived from an EMBL/GenBank/DDBJ whole genome shotgun (WGS) entry which is preliminary data.</text>
</comment>
<gene>
    <name evidence="2" type="ORF">ACJMK2_006519</name>
</gene>
<keyword evidence="3" id="KW-1185">Reference proteome</keyword>
<evidence type="ECO:0000313" key="2">
    <source>
        <dbReference type="EMBL" id="KAL3864869.1"/>
    </source>
</evidence>
<organism evidence="2 3">
    <name type="scientific">Sinanodonta woodiana</name>
    <name type="common">Chinese pond mussel</name>
    <name type="synonym">Anodonta woodiana</name>
    <dbReference type="NCBI Taxonomy" id="1069815"/>
    <lineage>
        <taxon>Eukaryota</taxon>
        <taxon>Metazoa</taxon>
        <taxon>Spiralia</taxon>
        <taxon>Lophotrochozoa</taxon>
        <taxon>Mollusca</taxon>
        <taxon>Bivalvia</taxon>
        <taxon>Autobranchia</taxon>
        <taxon>Heteroconchia</taxon>
        <taxon>Palaeoheterodonta</taxon>
        <taxon>Unionida</taxon>
        <taxon>Unionoidea</taxon>
        <taxon>Unionidae</taxon>
        <taxon>Unioninae</taxon>
        <taxon>Sinanodonta</taxon>
    </lineage>
</organism>
<evidence type="ECO:0000256" key="1">
    <source>
        <dbReference type="SAM" id="MobiDB-lite"/>
    </source>
</evidence>
<reference evidence="2 3" key="1">
    <citation type="submission" date="2024-11" db="EMBL/GenBank/DDBJ databases">
        <title>Chromosome-level genome assembly of the freshwater bivalve Anodonta woodiana.</title>
        <authorList>
            <person name="Chen X."/>
        </authorList>
    </citation>
    <scope>NUCLEOTIDE SEQUENCE [LARGE SCALE GENOMIC DNA]</scope>
    <source>
        <strain evidence="2">MN2024</strain>
        <tissue evidence="2">Gills</tissue>
    </source>
</reference>
<dbReference type="AlphaFoldDB" id="A0ABD3VTD3"/>